<organism evidence="1 2">
    <name type="scientific">Ralstonia insidiosa</name>
    <dbReference type="NCBI Taxonomy" id="190721"/>
    <lineage>
        <taxon>Bacteria</taxon>
        <taxon>Pseudomonadati</taxon>
        <taxon>Pseudomonadota</taxon>
        <taxon>Betaproteobacteria</taxon>
        <taxon>Burkholderiales</taxon>
        <taxon>Burkholderiaceae</taxon>
        <taxon>Ralstonia</taxon>
    </lineage>
</organism>
<dbReference type="EMBL" id="CP016023">
    <property type="protein sequence ID" value="ANJ75385.1"/>
    <property type="molecule type" value="Genomic_DNA"/>
</dbReference>
<protein>
    <submittedName>
        <fullName evidence="1">Uncharacterized protein</fullName>
    </submittedName>
</protein>
<dbReference type="Proteomes" id="UP000078572">
    <property type="component" value="Chromosome 2"/>
</dbReference>
<name>A0A192A4I2_9RALS</name>
<evidence type="ECO:0000313" key="1">
    <source>
        <dbReference type="EMBL" id="ANJ75385.1"/>
    </source>
</evidence>
<reference evidence="2" key="1">
    <citation type="submission" date="2016-06" db="EMBL/GenBank/DDBJ databases">
        <authorList>
            <person name="Xu Y."/>
            <person name="Nagy A."/>
            <person name="Yan X."/>
            <person name="Kim S.W."/>
            <person name="Haley B."/>
            <person name="Liu N.T."/>
            <person name="Nou X."/>
        </authorList>
    </citation>
    <scope>NUCLEOTIDE SEQUENCE [LARGE SCALE GENOMIC DNA]</scope>
    <source>
        <strain evidence="2">ATCC 49129</strain>
    </source>
</reference>
<proteinExistence type="predicted"/>
<dbReference type="AlphaFoldDB" id="A0A192A4I2"/>
<gene>
    <name evidence="1" type="ORF">A9Y76_23085</name>
</gene>
<evidence type="ECO:0000313" key="2">
    <source>
        <dbReference type="Proteomes" id="UP000078572"/>
    </source>
</evidence>
<keyword evidence="2" id="KW-1185">Reference proteome</keyword>
<accession>A0A192A4I2</accession>
<sequence>MSWIRMSCGNAGCQCVFQILSMYMISQWALGVQDRMKMVGRLFWIWIFNMIRIKIARVRVSAL</sequence>